<dbReference type="KEGG" id="lfv:LF543_02895"/>
<dbReference type="InterPro" id="IPR004821">
    <property type="entry name" value="Cyt_trans-like"/>
</dbReference>
<dbReference type="PANTHER" id="PTHR37825">
    <property type="entry name" value="TRNA(MET) CYTIDINE ACETATE LIGASE"/>
    <property type="match status" value="1"/>
</dbReference>
<dbReference type="InterPro" id="IPR008513">
    <property type="entry name" value="tRNA(Met)_cyd_acetate_ligase"/>
</dbReference>
<feature type="binding site" evidence="4">
    <location>
        <position position="152"/>
    </location>
    <ligand>
        <name>ATP</name>
        <dbReference type="ChEBI" id="CHEBI:30616"/>
    </ligand>
</feature>
<dbReference type="SUPFAM" id="SSF52374">
    <property type="entry name" value="Nucleotidylyl transferase"/>
    <property type="match status" value="1"/>
</dbReference>
<dbReference type="GO" id="GO:0016879">
    <property type="term" value="F:ligase activity, forming carbon-nitrogen bonds"/>
    <property type="evidence" value="ECO:0007669"/>
    <property type="project" value="UniProtKB-UniRule"/>
</dbReference>
<keyword evidence="1 4" id="KW-0436">Ligase</keyword>
<dbReference type="HAMAP" id="MF_01539">
    <property type="entry name" value="TmcAL"/>
    <property type="match status" value="1"/>
</dbReference>
<keyword evidence="4" id="KW-0963">Cytoplasm</keyword>
<evidence type="ECO:0000313" key="5">
    <source>
        <dbReference type="EMBL" id="QFX92564.1"/>
    </source>
</evidence>
<evidence type="ECO:0000256" key="3">
    <source>
        <dbReference type="ARBA" id="ARBA00022884"/>
    </source>
</evidence>
<dbReference type="GO" id="GO:0006400">
    <property type="term" value="P:tRNA modification"/>
    <property type="evidence" value="ECO:0007669"/>
    <property type="project" value="UniProtKB-UniRule"/>
</dbReference>
<reference evidence="5 6" key="1">
    <citation type="submission" date="2019-10" db="EMBL/GenBank/DDBJ databases">
        <title>Genome sequencing of Lactobacillus fructivorans.</title>
        <authorList>
            <person name="Kim K."/>
        </authorList>
    </citation>
    <scope>NUCLEOTIDE SEQUENCE [LARGE SCALE GENOMIC DNA]</scope>
    <source>
        <strain evidence="5 6">LF543</strain>
    </source>
</reference>
<evidence type="ECO:0000256" key="4">
    <source>
        <dbReference type="HAMAP-Rule" id="MF_01539"/>
    </source>
</evidence>
<dbReference type="Pfam" id="PF05636">
    <property type="entry name" value="HIGH_NTase1"/>
    <property type="match status" value="1"/>
</dbReference>
<sequence length="374" mass="43413">MMMKAMGIISEYDPFHNGHLYQLQQAKQLTHPDATIVFMSGNWTQRGEPAIYDKWVRAQMALENGADLVIELPIVDAVQPASIFAQRAVNLVSSMKCSYLSFGSEHSDWDFMKLATVTIGKSNEFHDYRYTYPELFRRTVKKQSGIDLNQPNDTLAFWYAKANRQLSFPLKLIPIKRYASGHNSDKLAGKIASGKAIRSAIRSHDDSYQKFIPRSSVHIETEKPLFWSDFWPYLRYELTQSSLSDLGRIYQMREGLEYRLKQAAIKDQTYDSFMTDIKTKRYTYTRLQRLLVYTLFQMTETEMANSRQVIRVLGMNQNGRNYLNQVKKTVRFPIVDRIGKDAFNKTLEIECHSGILYGMLNGRIQDKFTHPIMI</sequence>
<comment type="catalytic activity">
    <reaction evidence="4">
        <text>cytidine(34) in elongator tRNA(Met) + acetate + ATP = N(4)-acetylcytidine(34) in elongator tRNA(Met) + AMP + diphosphate</text>
        <dbReference type="Rhea" id="RHEA:58144"/>
        <dbReference type="Rhea" id="RHEA-COMP:10693"/>
        <dbReference type="Rhea" id="RHEA-COMP:10694"/>
        <dbReference type="ChEBI" id="CHEBI:30089"/>
        <dbReference type="ChEBI" id="CHEBI:30616"/>
        <dbReference type="ChEBI" id="CHEBI:33019"/>
        <dbReference type="ChEBI" id="CHEBI:74900"/>
        <dbReference type="ChEBI" id="CHEBI:82748"/>
        <dbReference type="ChEBI" id="CHEBI:456215"/>
    </reaction>
</comment>
<feature type="binding site" evidence="4">
    <location>
        <position position="103"/>
    </location>
    <ligand>
        <name>ATP</name>
        <dbReference type="ChEBI" id="CHEBI:30616"/>
    </ligand>
</feature>
<accession>A0AAE6TW57</accession>
<dbReference type="EC" id="6.3.4.-" evidence="4"/>
<dbReference type="GO" id="GO:0005524">
    <property type="term" value="F:ATP binding"/>
    <property type="evidence" value="ECO:0007669"/>
    <property type="project" value="UniProtKB-KW"/>
</dbReference>
<comment type="subcellular location">
    <subcellularLocation>
        <location evidence="4">Cytoplasm</location>
    </subcellularLocation>
</comment>
<evidence type="ECO:0000313" key="6">
    <source>
        <dbReference type="Proteomes" id="UP000327194"/>
    </source>
</evidence>
<keyword evidence="4" id="KW-0547">Nucleotide-binding</keyword>
<dbReference type="NCBIfam" id="TIGR00125">
    <property type="entry name" value="cyt_tran_rel"/>
    <property type="match status" value="1"/>
</dbReference>
<evidence type="ECO:0000256" key="2">
    <source>
        <dbReference type="ARBA" id="ARBA00022694"/>
    </source>
</evidence>
<gene>
    <name evidence="4" type="primary">tmcAL</name>
    <name evidence="5" type="ORF">LF543_02895</name>
</gene>
<dbReference type="Gene3D" id="3.40.50.620">
    <property type="entry name" value="HUPs"/>
    <property type="match status" value="1"/>
</dbReference>
<keyword evidence="4" id="KW-0067">ATP-binding</keyword>
<comment type="function">
    <text evidence="4">Catalyzes the formation of N(4)-acetylcytidine (ac(4)C) at the wobble position of elongator tRNA(Met), using acetate and ATP as substrates. First activates an acetate ion to form acetyladenylate (Ac-AMP) and then transfers the acetyl group to tRNA to form ac(4)C34.</text>
</comment>
<feature type="binding site" evidence="4">
    <location>
        <position position="177"/>
    </location>
    <ligand>
        <name>ATP</name>
        <dbReference type="ChEBI" id="CHEBI:30616"/>
    </ligand>
</feature>
<dbReference type="GO" id="GO:0005737">
    <property type="term" value="C:cytoplasm"/>
    <property type="evidence" value="ECO:0007669"/>
    <property type="project" value="UniProtKB-SubCell"/>
</dbReference>
<comment type="caution">
    <text evidence="4">Lacks conserved residue(s) required for the propagation of feature annotation.</text>
</comment>
<feature type="binding site" evidence="4">
    <location>
        <begin position="9"/>
        <end position="22"/>
    </location>
    <ligand>
        <name>ATP</name>
        <dbReference type="ChEBI" id="CHEBI:30616"/>
    </ligand>
</feature>
<evidence type="ECO:0000256" key="1">
    <source>
        <dbReference type="ARBA" id="ARBA00022598"/>
    </source>
</evidence>
<keyword evidence="3 4" id="KW-0694">RNA-binding</keyword>
<dbReference type="NCBIfam" id="NF010191">
    <property type="entry name" value="PRK13670.1"/>
    <property type="match status" value="1"/>
</dbReference>
<dbReference type="InterPro" id="IPR014729">
    <property type="entry name" value="Rossmann-like_a/b/a_fold"/>
</dbReference>
<protein>
    <recommendedName>
        <fullName evidence="4">tRNA(Met) cytidine acetate ligase</fullName>
        <ecNumber evidence="4">6.3.4.-</ecNumber>
    </recommendedName>
</protein>
<name>A0AAE6TW57_9LACO</name>
<organism evidence="5 6">
    <name type="scientific">Fructilactobacillus fructivorans</name>
    <dbReference type="NCBI Taxonomy" id="1614"/>
    <lineage>
        <taxon>Bacteria</taxon>
        <taxon>Bacillati</taxon>
        <taxon>Bacillota</taxon>
        <taxon>Bacilli</taxon>
        <taxon>Lactobacillales</taxon>
        <taxon>Lactobacillaceae</taxon>
        <taxon>Fructilactobacillus</taxon>
    </lineage>
</organism>
<keyword evidence="4" id="KW-0820">tRNA-binding</keyword>
<dbReference type="PANTHER" id="PTHR37825:SF1">
    <property type="entry name" value="TRNA(MET) CYTIDINE ACETATE LIGASE"/>
    <property type="match status" value="1"/>
</dbReference>
<comment type="similarity">
    <text evidence="4">Belongs to the TmcAL family.</text>
</comment>
<dbReference type="GO" id="GO:0000049">
    <property type="term" value="F:tRNA binding"/>
    <property type="evidence" value="ECO:0007669"/>
    <property type="project" value="UniProtKB-KW"/>
</dbReference>
<dbReference type="Proteomes" id="UP000327194">
    <property type="component" value="Chromosome"/>
</dbReference>
<dbReference type="EMBL" id="CP045562">
    <property type="protein sequence ID" value="QFX92564.1"/>
    <property type="molecule type" value="Genomic_DNA"/>
</dbReference>
<keyword evidence="2 4" id="KW-0819">tRNA processing</keyword>
<dbReference type="AlphaFoldDB" id="A0AAE6TW57"/>
<proteinExistence type="inferred from homology"/>